<dbReference type="AlphaFoldDB" id="A0AA88WDR8"/>
<dbReference type="SUPFAM" id="SSF118290">
    <property type="entry name" value="WRKY DNA-binding domain"/>
    <property type="match status" value="1"/>
</dbReference>
<feature type="transmembrane region" description="Helical" evidence="7">
    <location>
        <begin position="12"/>
        <end position="35"/>
    </location>
</feature>
<dbReference type="PROSITE" id="PS50811">
    <property type="entry name" value="WRKY"/>
    <property type="match status" value="1"/>
</dbReference>
<dbReference type="InterPro" id="IPR036576">
    <property type="entry name" value="WRKY_dom_sf"/>
</dbReference>
<dbReference type="PANTHER" id="PTHR31221:SF358">
    <property type="entry name" value="WRKY TRANSCRIPTION FACTOR 71"/>
    <property type="match status" value="1"/>
</dbReference>
<evidence type="ECO:0000313" key="9">
    <source>
        <dbReference type="EMBL" id="KAK3020870.1"/>
    </source>
</evidence>
<organism evidence="9 10">
    <name type="scientific">Escallonia herrerae</name>
    <dbReference type="NCBI Taxonomy" id="1293975"/>
    <lineage>
        <taxon>Eukaryota</taxon>
        <taxon>Viridiplantae</taxon>
        <taxon>Streptophyta</taxon>
        <taxon>Embryophyta</taxon>
        <taxon>Tracheophyta</taxon>
        <taxon>Spermatophyta</taxon>
        <taxon>Magnoliopsida</taxon>
        <taxon>eudicotyledons</taxon>
        <taxon>Gunneridae</taxon>
        <taxon>Pentapetalae</taxon>
        <taxon>asterids</taxon>
        <taxon>campanulids</taxon>
        <taxon>Escalloniales</taxon>
        <taxon>Escalloniaceae</taxon>
        <taxon>Escallonia</taxon>
    </lineage>
</organism>
<evidence type="ECO:0000256" key="5">
    <source>
        <dbReference type="ARBA" id="ARBA00023242"/>
    </source>
</evidence>
<keyword evidence="3" id="KW-0238">DNA-binding</keyword>
<comment type="caution">
    <text evidence="9">The sequence shown here is derived from an EMBL/GenBank/DDBJ whole genome shotgun (WGS) entry which is preliminary data.</text>
</comment>
<protein>
    <recommendedName>
        <fullName evidence="8">WRKY domain-containing protein</fullName>
    </recommendedName>
</protein>
<keyword evidence="2" id="KW-0805">Transcription regulation</keyword>
<dbReference type="EMBL" id="JAVXUP010000792">
    <property type="protein sequence ID" value="KAK3020870.1"/>
    <property type="molecule type" value="Genomic_DNA"/>
</dbReference>
<dbReference type="Pfam" id="PF03106">
    <property type="entry name" value="WRKY"/>
    <property type="match status" value="1"/>
</dbReference>
<keyword evidence="10" id="KW-1185">Reference proteome</keyword>
<feature type="compositionally biased region" description="Low complexity" evidence="6">
    <location>
        <begin position="65"/>
        <end position="81"/>
    </location>
</feature>
<keyword evidence="7" id="KW-1133">Transmembrane helix</keyword>
<dbReference type="GO" id="GO:0043565">
    <property type="term" value="F:sequence-specific DNA binding"/>
    <property type="evidence" value="ECO:0007669"/>
    <property type="project" value="InterPro"/>
</dbReference>
<proteinExistence type="predicted"/>
<keyword evidence="7" id="KW-0472">Membrane</keyword>
<feature type="region of interest" description="Disordered" evidence="6">
    <location>
        <begin position="65"/>
        <end position="103"/>
    </location>
</feature>
<dbReference type="SMART" id="SM00774">
    <property type="entry name" value="WRKY"/>
    <property type="match status" value="1"/>
</dbReference>
<dbReference type="PANTHER" id="PTHR31221">
    <property type="entry name" value="WRKY TRANSCRIPTION FACTOR PROTEIN 1-RELATED"/>
    <property type="match status" value="1"/>
</dbReference>
<keyword evidence="5" id="KW-0539">Nucleus</keyword>
<dbReference type="GO" id="GO:0005634">
    <property type="term" value="C:nucleus"/>
    <property type="evidence" value="ECO:0007669"/>
    <property type="project" value="UniProtKB-SubCell"/>
</dbReference>
<keyword evidence="4" id="KW-0804">Transcription</keyword>
<evidence type="ECO:0000256" key="1">
    <source>
        <dbReference type="ARBA" id="ARBA00004123"/>
    </source>
</evidence>
<evidence type="ECO:0000313" key="10">
    <source>
        <dbReference type="Proteomes" id="UP001188597"/>
    </source>
</evidence>
<comment type="subcellular location">
    <subcellularLocation>
        <location evidence="1">Nucleus</location>
    </subcellularLocation>
</comment>
<evidence type="ECO:0000256" key="4">
    <source>
        <dbReference type="ARBA" id="ARBA00023163"/>
    </source>
</evidence>
<accession>A0AA88WDR8</accession>
<name>A0AA88WDR8_9ASTE</name>
<evidence type="ECO:0000256" key="3">
    <source>
        <dbReference type="ARBA" id="ARBA00023125"/>
    </source>
</evidence>
<keyword evidence="7" id="KW-0812">Transmembrane</keyword>
<dbReference type="Gene3D" id="2.20.25.80">
    <property type="entry name" value="WRKY domain"/>
    <property type="match status" value="1"/>
</dbReference>
<evidence type="ECO:0000256" key="7">
    <source>
        <dbReference type="SAM" id="Phobius"/>
    </source>
</evidence>
<feature type="compositionally biased region" description="Pro residues" evidence="6">
    <location>
        <begin position="82"/>
        <end position="95"/>
    </location>
</feature>
<dbReference type="Proteomes" id="UP001188597">
    <property type="component" value="Unassembled WGS sequence"/>
</dbReference>
<feature type="domain" description="WRKY" evidence="8">
    <location>
        <begin position="253"/>
        <end position="319"/>
    </location>
</feature>
<dbReference type="InterPro" id="IPR044810">
    <property type="entry name" value="WRKY_plant"/>
</dbReference>
<gene>
    <name evidence="9" type="ORF">RJ639_045298</name>
</gene>
<dbReference type="GO" id="GO:0003700">
    <property type="term" value="F:DNA-binding transcription factor activity"/>
    <property type="evidence" value="ECO:0007669"/>
    <property type="project" value="InterPro"/>
</dbReference>
<evidence type="ECO:0000259" key="8">
    <source>
        <dbReference type="PROSITE" id="PS50811"/>
    </source>
</evidence>
<dbReference type="InterPro" id="IPR003657">
    <property type="entry name" value="WRKY_dom"/>
</dbReference>
<reference evidence="9" key="1">
    <citation type="submission" date="2022-12" db="EMBL/GenBank/DDBJ databases">
        <title>Draft genome assemblies for two species of Escallonia (Escalloniales).</title>
        <authorList>
            <person name="Chanderbali A."/>
            <person name="Dervinis C."/>
            <person name="Anghel I."/>
            <person name="Soltis D."/>
            <person name="Soltis P."/>
            <person name="Zapata F."/>
        </authorList>
    </citation>
    <scope>NUCLEOTIDE SEQUENCE</scope>
    <source>
        <strain evidence="9">UCBG64.0493</strain>
        <tissue evidence="9">Leaf</tissue>
    </source>
</reference>
<evidence type="ECO:0000256" key="6">
    <source>
        <dbReference type="SAM" id="MobiDB-lite"/>
    </source>
</evidence>
<sequence length="375" mass="41469">MSLYLPLTQNVSFFLVTMFLMKLLFTMPVLPFALISPPTLSFLSASLLRTLPTPCLFSVPAPTSTSVPSPTPTIPSAAHSAPPDPSSSIPFPPSDPSSSVPHLLTPPHPSDPFFSIPLNDFSNHNFDEFLSFDNSDLFKTLSRLSTLIQLILESQTTLATSIAANDTVLLHELVALQQSVQHSSAQLLSNQIDFHNLLNDLTINLSSLPLNHTPLLESTRLEQGETSGKGLRVLMSQEQAIKQRRNEAKGTTSEIDHLEDGYRWRKYGQKAVKYSPFPRLTYYRFTSQKCTVKTHVERLFEDPSVVITTYEGQHNNQSPTTLRGNAAALLSALTTPQELFAQILPNNQAHPNSFYVSPPATTSSFSIVIMAYCRI</sequence>
<evidence type="ECO:0000256" key="2">
    <source>
        <dbReference type="ARBA" id="ARBA00023015"/>
    </source>
</evidence>